<organism evidence="10 11">
    <name type="scientific">Halteria grandinella</name>
    <dbReference type="NCBI Taxonomy" id="5974"/>
    <lineage>
        <taxon>Eukaryota</taxon>
        <taxon>Sar</taxon>
        <taxon>Alveolata</taxon>
        <taxon>Ciliophora</taxon>
        <taxon>Intramacronucleata</taxon>
        <taxon>Spirotrichea</taxon>
        <taxon>Stichotrichia</taxon>
        <taxon>Sporadotrichida</taxon>
        <taxon>Halteriidae</taxon>
        <taxon>Halteria</taxon>
    </lineage>
</organism>
<evidence type="ECO:0000256" key="8">
    <source>
        <dbReference type="SAM" id="MobiDB-lite"/>
    </source>
</evidence>
<dbReference type="InterPro" id="IPR050888">
    <property type="entry name" value="ZnF_C2H2-type_TF"/>
</dbReference>
<gene>
    <name evidence="10" type="ORF">FGO68_gene15467</name>
</gene>
<dbReference type="PROSITE" id="PS00028">
    <property type="entry name" value="ZINC_FINGER_C2H2_1"/>
    <property type="match status" value="3"/>
</dbReference>
<dbReference type="InterPro" id="IPR036236">
    <property type="entry name" value="Znf_C2H2_sf"/>
</dbReference>
<dbReference type="OrthoDB" id="5062908at2759"/>
<dbReference type="EMBL" id="RRYP01017097">
    <property type="protein sequence ID" value="TNV74353.1"/>
    <property type="molecule type" value="Genomic_DNA"/>
</dbReference>
<keyword evidence="6" id="KW-0539">Nucleus</keyword>
<protein>
    <recommendedName>
        <fullName evidence="9">C2H2-type domain-containing protein</fullName>
    </recommendedName>
</protein>
<feature type="domain" description="C2H2-type" evidence="9">
    <location>
        <begin position="889"/>
        <end position="918"/>
    </location>
</feature>
<feature type="domain" description="C2H2-type" evidence="9">
    <location>
        <begin position="919"/>
        <end position="946"/>
    </location>
</feature>
<dbReference type="PROSITE" id="PS50157">
    <property type="entry name" value="ZINC_FINGER_C2H2_2"/>
    <property type="match status" value="2"/>
</dbReference>
<dbReference type="InterPro" id="IPR013087">
    <property type="entry name" value="Znf_C2H2_type"/>
</dbReference>
<dbReference type="GO" id="GO:0005634">
    <property type="term" value="C:nucleus"/>
    <property type="evidence" value="ECO:0007669"/>
    <property type="project" value="UniProtKB-SubCell"/>
</dbReference>
<keyword evidence="11" id="KW-1185">Reference proteome</keyword>
<dbReference type="AlphaFoldDB" id="A0A8J8NGJ2"/>
<feature type="compositionally biased region" description="Basic and acidic residues" evidence="8">
    <location>
        <begin position="702"/>
        <end position="716"/>
    </location>
</feature>
<evidence type="ECO:0000256" key="3">
    <source>
        <dbReference type="ARBA" id="ARBA00022737"/>
    </source>
</evidence>
<evidence type="ECO:0000313" key="11">
    <source>
        <dbReference type="Proteomes" id="UP000785679"/>
    </source>
</evidence>
<sequence>MEDQSTPDVQQNRMISEATLYATYVFAQRNRSCANDSLVLKSTGECMTQEAKFPRMQNQTSRPMFGNQLVQRFSSNEAANQLIESRVKYQESLMFHQNSNLHKQAIPVDSFLQLGRCKQFGLQISNSSLNNHMQSAKVQTLDQAKQGEGQQQIIEEYCLMLPVLDPEVEDELLKCGCMGPQLISGIINSVIDPNFLLGGYNKIAQQAIFPKDHYTKTISTLHGLESERISQGNAQKNQESGLQQQDKAFNCDVTSPNAGKYFNNIASEMNSSLNIIKEELWQSQFSSRNQFTNPPKRGDEAINCQTISSIMASQLGGDYLDTQKIKVKNYHHCPIKEIVTTSKMDENTQARKFHQDHSSVMNQVHDSLQLGIRLQRNPASEKEILGFVSQYEINKIRMCDQNHEESEVIAQKQYFNRTNCFDLCQSQTECFAQNPNDFQNLRGHKYLESGGSQQVAVDDLQLGIEPFSKTKFDGEMLGQAPSGNVKEDSSNLLNSLEGRALSTSCKRNLQNHTNNYQLSQTKEEYHRAHVQSENLIHNELIIPRSFLNQRPQLLKSACSELSVTDESLNPEDDLCSNINKSEWLNKSGKLLKNSQQIQGGRINCNQLDQKMCTKINIQSDGMIPTHMQFANNFAIRAIFPKVDRLKLMTLQQVERSEESFTYNPEGYFHGKQEALNIKGNDFQNSTRLIAQRSQADCLTKMKESRPNSTYREERQSLCKPYQSRSPKNSHQRHPFQAMIKADQFSQEDHLTNYNPLQTKVNLIRPEGLLLPKFIKSFAEEETNSLQHNIPLNQNDGGQPLQRNQTINKNESKQTHDSLLAQQLMVVIQSPSQFTESQKLGILAGYIESIKSNDVRLTFRCEFCEDRAYTRKNRLKIHILQYHLLIRKLYPCQFLGCNTVVSEKGNLRVHYRTHSHEYPYQCKFCSKRFISQGNQADHERRHQKIKPYACQYCHKRYYREYLLKNHTGRNHQEISGRLQLKKRFTPSLAASSPPSSPSEQQDEQATQLAGGDYGTEDTR</sequence>
<keyword evidence="3" id="KW-0677">Repeat</keyword>
<dbReference type="PANTHER" id="PTHR24406">
    <property type="entry name" value="TRANSCRIPTIONAL REPRESSOR CTCFL-RELATED"/>
    <property type="match status" value="1"/>
</dbReference>
<name>A0A8J8NGJ2_HALGN</name>
<comment type="caution">
    <text evidence="10">The sequence shown here is derived from an EMBL/GenBank/DDBJ whole genome shotgun (WGS) entry which is preliminary data.</text>
</comment>
<accession>A0A8J8NGJ2</accession>
<evidence type="ECO:0000259" key="9">
    <source>
        <dbReference type="PROSITE" id="PS50157"/>
    </source>
</evidence>
<evidence type="ECO:0000256" key="7">
    <source>
        <dbReference type="PROSITE-ProRule" id="PRU00042"/>
    </source>
</evidence>
<evidence type="ECO:0000313" key="10">
    <source>
        <dbReference type="EMBL" id="TNV74353.1"/>
    </source>
</evidence>
<feature type="region of interest" description="Disordered" evidence="8">
    <location>
        <begin position="984"/>
        <end position="1018"/>
    </location>
</feature>
<keyword evidence="4 7" id="KW-0863">Zinc-finger</keyword>
<feature type="region of interest" description="Disordered" evidence="8">
    <location>
        <begin position="702"/>
        <end position="730"/>
    </location>
</feature>
<dbReference type="SUPFAM" id="SSF57667">
    <property type="entry name" value="beta-beta-alpha zinc fingers"/>
    <property type="match status" value="2"/>
</dbReference>
<evidence type="ECO:0000256" key="2">
    <source>
        <dbReference type="ARBA" id="ARBA00022723"/>
    </source>
</evidence>
<evidence type="ECO:0000256" key="5">
    <source>
        <dbReference type="ARBA" id="ARBA00022833"/>
    </source>
</evidence>
<proteinExistence type="predicted"/>
<keyword evidence="5" id="KW-0862">Zinc</keyword>
<dbReference type="Proteomes" id="UP000785679">
    <property type="component" value="Unassembled WGS sequence"/>
</dbReference>
<dbReference type="SMART" id="SM00355">
    <property type="entry name" value="ZnF_C2H2"/>
    <property type="match status" value="4"/>
</dbReference>
<evidence type="ECO:0000256" key="4">
    <source>
        <dbReference type="ARBA" id="ARBA00022771"/>
    </source>
</evidence>
<reference evidence="10" key="1">
    <citation type="submission" date="2019-06" db="EMBL/GenBank/DDBJ databases">
        <authorList>
            <person name="Zheng W."/>
        </authorList>
    </citation>
    <scope>NUCLEOTIDE SEQUENCE</scope>
    <source>
        <strain evidence="10">QDHG01</strain>
    </source>
</reference>
<dbReference type="GO" id="GO:0008270">
    <property type="term" value="F:zinc ion binding"/>
    <property type="evidence" value="ECO:0007669"/>
    <property type="project" value="UniProtKB-KW"/>
</dbReference>
<evidence type="ECO:0000256" key="6">
    <source>
        <dbReference type="ARBA" id="ARBA00023242"/>
    </source>
</evidence>
<dbReference type="Gene3D" id="3.30.160.60">
    <property type="entry name" value="Classic Zinc Finger"/>
    <property type="match status" value="2"/>
</dbReference>
<comment type="subcellular location">
    <subcellularLocation>
        <location evidence="1">Nucleus</location>
    </subcellularLocation>
</comment>
<evidence type="ECO:0000256" key="1">
    <source>
        <dbReference type="ARBA" id="ARBA00004123"/>
    </source>
</evidence>
<keyword evidence="2" id="KW-0479">Metal-binding</keyword>